<comment type="caution">
    <text evidence="2">The sequence shown here is derived from an EMBL/GenBank/DDBJ whole genome shotgun (WGS) entry which is preliminary data.</text>
</comment>
<evidence type="ECO:0000313" key="4">
    <source>
        <dbReference type="Proteomes" id="UP000677228"/>
    </source>
</evidence>
<evidence type="ECO:0000313" key="3">
    <source>
        <dbReference type="EMBL" id="CAF3895925.1"/>
    </source>
</evidence>
<reference evidence="2" key="1">
    <citation type="submission" date="2021-02" db="EMBL/GenBank/DDBJ databases">
        <authorList>
            <person name="Nowell W R."/>
        </authorList>
    </citation>
    <scope>NUCLEOTIDE SEQUENCE</scope>
</reference>
<dbReference type="PANTHER" id="PTHR10292:SF11">
    <property type="entry name" value="CLATHRIN HEAVY CHAIN LINKER DOMAIN-CONTAINING PROTEIN 1"/>
    <property type="match status" value="1"/>
</dbReference>
<evidence type="ECO:0000256" key="1">
    <source>
        <dbReference type="SAM" id="MobiDB-lite"/>
    </source>
</evidence>
<dbReference type="InterPro" id="IPR016024">
    <property type="entry name" value="ARM-type_fold"/>
</dbReference>
<evidence type="ECO:0000313" key="2">
    <source>
        <dbReference type="EMBL" id="CAF1121622.1"/>
    </source>
</evidence>
<proteinExistence type="predicted"/>
<dbReference type="AlphaFoldDB" id="A0A8S2EE06"/>
<feature type="region of interest" description="Disordered" evidence="1">
    <location>
        <begin position="494"/>
        <end position="527"/>
    </location>
</feature>
<name>A0A8S2EE06_9BILA</name>
<dbReference type="Gene3D" id="1.25.40.30">
    <property type="match status" value="1"/>
</dbReference>
<feature type="region of interest" description="Disordered" evidence="1">
    <location>
        <begin position="597"/>
        <end position="621"/>
    </location>
</feature>
<dbReference type="SUPFAM" id="SSF48371">
    <property type="entry name" value="ARM repeat"/>
    <property type="match status" value="1"/>
</dbReference>
<feature type="compositionally biased region" description="Polar residues" evidence="1">
    <location>
        <begin position="508"/>
        <end position="522"/>
    </location>
</feature>
<sequence length="672" mass="78151">MLDGVAPLKQAERMKSSETRKRKFYEVYSYKYQKYIKAISGIRDYKEKRAQCKYGTGSTETSIYMPGSQVYQTRSLSRGDISSNLRGRALLQKSFFQEAIRAWNLLPNDIRSIHKLTDFKLRLVLQYIPSFRLPLMHDRRLEHHTGCRDLFTRKQKELDTIREERFILRNRLRLYHIALKTIESYMENNQNGILEDAIMKALFESSSSFKTENDDDEGGEYESGAYDKEAGILLDYIENFTELIENGSYKEASYIAACSPKGVLRNMETLLRFKNIVKPDDEDITPWLFHCKVLADTALEALFKPDIVISLECAKAALDEKHVDMLYRWCAENRLTYSYELGKLIEQMAAPPTSIELAEFVYRKVNAHFEVACCLLQTGSSKRCIDYLEDVGESSNEQILKLFNLYPSVKFAVDMMNMKSNMFNAEELVLLFIQTDKHWNAIKFLQALIEQQKHIIQTETNKENHTKNEEYLVKLKKSFEMLKKWSYLADDNESKSNEIGEDKKEMESQTQTQIPLKHSLSQSSSFDDACFEDDDDNEYEFLNDEEYDSIQTTLNEKEFAHHLTRRITKSALAHFKKRVLITNATLLEAIEEHDEDATTLSTPRGSCKLQRQTDPNGVNGMKTQRTEEEAYFSENEYDEHNSNNSLQTIHNDFFNDFPGLYLTDDVLHTDSN</sequence>
<dbReference type="Proteomes" id="UP000682733">
    <property type="component" value="Unassembled WGS sequence"/>
</dbReference>
<dbReference type="Pfam" id="PF13838">
    <property type="entry name" value="Clathrin_H_link"/>
    <property type="match status" value="1"/>
</dbReference>
<protein>
    <submittedName>
        <fullName evidence="2">Uncharacterized protein</fullName>
    </submittedName>
</protein>
<organism evidence="2 4">
    <name type="scientific">Didymodactylos carnosus</name>
    <dbReference type="NCBI Taxonomy" id="1234261"/>
    <lineage>
        <taxon>Eukaryota</taxon>
        <taxon>Metazoa</taxon>
        <taxon>Spiralia</taxon>
        <taxon>Gnathifera</taxon>
        <taxon>Rotifera</taxon>
        <taxon>Eurotatoria</taxon>
        <taxon>Bdelloidea</taxon>
        <taxon>Philodinida</taxon>
        <taxon>Philodinidae</taxon>
        <taxon>Didymodactylos</taxon>
    </lineage>
</organism>
<gene>
    <name evidence="2" type="ORF">OVA965_LOCUS20207</name>
    <name evidence="3" type="ORF">TMI583_LOCUS20513</name>
</gene>
<feature type="compositionally biased region" description="Polar residues" evidence="1">
    <location>
        <begin position="598"/>
        <end position="616"/>
    </location>
</feature>
<dbReference type="EMBL" id="CAJOBA010017524">
    <property type="protein sequence ID" value="CAF3895925.1"/>
    <property type="molecule type" value="Genomic_DNA"/>
</dbReference>
<dbReference type="InterPro" id="IPR012331">
    <property type="entry name" value="Clathrin_H-chain_linker"/>
</dbReference>
<dbReference type="EMBL" id="CAJNOK010010665">
    <property type="protein sequence ID" value="CAF1121622.1"/>
    <property type="molecule type" value="Genomic_DNA"/>
</dbReference>
<dbReference type="Proteomes" id="UP000677228">
    <property type="component" value="Unassembled WGS sequence"/>
</dbReference>
<dbReference type="PANTHER" id="PTHR10292">
    <property type="entry name" value="CLATHRIN HEAVY CHAIN RELATED"/>
    <property type="match status" value="1"/>
</dbReference>
<feature type="compositionally biased region" description="Basic and acidic residues" evidence="1">
    <location>
        <begin position="494"/>
        <end position="507"/>
    </location>
</feature>
<accession>A0A8S2EE06</accession>